<dbReference type="FunFam" id="2.70.150.10:FF:000197">
    <property type="entry name" value="Phospholipid-transporting ATPase"/>
    <property type="match status" value="1"/>
</dbReference>
<evidence type="ECO:0000313" key="19">
    <source>
        <dbReference type="Proteomes" id="UP000000600"/>
    </source>
</evidence>
<evidence type="ECO:0000256" key="13">
    <source>
        <dbReference type="PIRSR" id="PIRSR606539-2"/>
    </source>
</evidence>
<proteinExistence type="inferred from homology"/>
<dbReference type="GO" id="GO:0045332">
    <property type="term" value="P:phospholipid translocation"/>
    <property type="evidence" value="ECO:0000318"/>
    <property type="project" value="GO_Central"/>
</dbReference>
<dbReference type="InterPro" id="IPR032630">
    <property type="entry name" value="P_typ_ATPase_c"/>
</dbReference>
<dbReference type="FunFam" id="3.40.1110.10:FF:000318">
    <property type="match status" value="1"/>
</dbReference>
<evidence type="ECO:0000256" key="15">
    <source>
        <dbReference type="RuleBase" id="RU362033"/>
    </source>
</evidence>
<dbReference type="SUPFAM" id="SSF81660">
    <property type="entry name" value="Metal cation-transporting ATPase, ATP-binding domain N"/>
    <property type="match status" value="1"/>
</dbReference>
<feature type="binding site" evidence="13">
    <location>
        <position position="606"/>
    </location>
    <ligand>
        <name>ATP</name>
        <dbReference type="ChEBI" id="CHEBI:30616"/>
    </ligand>
</feature>
<keyword evidence="6 13" id="KW-0067">ATP-binding</keyword>
<organism evidence="18 19">
    <name type="scientific">Paramecium tetraurelia</name>
    <dbReference type="NCBI Taxonomy" id="5888"/>
    <lineage>
        <taxon>Eukaryota</taxon>
        <taxon>Sar</taxon>
        <taxon>Alveolata</taxon>
        <taxon>Ciliophora</taxon>
        <taxon>Intramacronucleata</taxon>
        <taxon>Oligohymenophorea</taxon>
        <taxon>Peniculida</taxon>
        <taxon>Parameciidae</taxon>
        <taxon>Paramecium</taxon>
    </lineage>
</organism>
<dbReference type="InterPro" id="IPR023298">
    <property type="entry name" value="ATPase_P-typ_TM_dom_sf"/>
</dbReference>
<accession>A0CND5</accession>
<feature type="binding site" evidence="14">
    <location>
        <position position="391"/>
    </location>
    <ligand>
        <name>Mg(2+)</name>
        <dbReference type="ChEBI" id="CHEBI:18420"/>
    </ligand>
</feature>
<dbReference type="InterPro" id="IPR023214">
    <property type="entry name" value="HAD_sf"/>
</dbReference>
<feature type="domain" description="P-type ATPase N-terminal" evidence="16">
    <location>
        <begin position="29"/>
        <end position="77"/>
    </location>
</feature>
<feature type="transmembrane region" description="Helical" evidence="15">
    <location>
        <begin position="866"/>
        <end position="886"/>
    </location>
</feature>
<dbReference type="Pfam" id="PF16209">
    <property type="entry name" value="PhoLip_ATPase_N"/>
    <property type="match status" value="1"/>
</dbReference>
<evidence type="ECO:0000256" key="12">
    <source>
        <dbReference type="PIRSR" id="PIRSR606539-1"/>
    </source>
</evidence>
<dbReference type="RefSeq" id="XP_001439699.1">
    <property type="nucleotide sequence ID" value="XM_001439662.1"/>
</dbReference>
<keyword evidence="8 15" id="KW-1278">Translocase</keyword>
<dbReference type="GO" id="GO:0140326">
    <property type="term" value="F:ATPase-coupled intramembrane lipid transporter activity"/>
    <property type="evidence" value="ECO:0000318"/>
    <property type="project" value="GO_Central"/>
</dbReference>
<dbReference type="HOGENOM" id="CLU_000846_3_4_1"/>
<feature type="binding site" evidence="13">
    <location>
        <position position="391"/>
    </location>
    <ligand>
        <name>ATP</name>
        <dbReference type="ChEBI" id="CHEBI:30616"/>
    </ligand>
</feature>
<evidence type="ECO:0000256" key="5">
    <source>
        <dbReference type="ARBA" id="ARBA00022741"/>
    </source>
</evidence>
<dbReference type="NCBIfam" id="TIGR01494">
    <property type="entry name" value="ATPase_P-type"/>
    <property type="match status" value="1"/>
</dbReference>
<keyword evidence="19" id="KW-1185">Reference proteome</keyword>
<feature type="binding site" evidence="13">
    <location>
        <position position="524"/>
    </location>
    <ligand>
        <name>ATP</name>
        <dbReference type="ChEBI" id="CHEBI:30616"/>
    </ligand>
</feature>
<feature type="binding site" evidence="13">
    <location>
        <position position="389"/>
    </location>
    <ligand>
        <name>ATP</name>
        <dbReference type="ChEBI" id="CHEBI:30616"/>
    </ligand>
</feature>
<evidence type="ECO:0000256" key="9">
    <source>
        <dbReference type="ARBA" id="ARBA00022989"/>
    </source>
</evidence>
<feature type="transmembrane region" description="Helical" evidence="15">
    <location>
        <begin position="55"/>
        <end position="73"/>
    </location>
</feature>
<dbReference type="FunFam" id="3.40.50.1000:FF:000185">
    <property type="entry name" value="Phospholipid-transporting ATPase"/>
    <property type="match status" value="1"/>
</dbReference>
<evidence type="ECO:0000256" key="3">
    <source>
        <dbReference type="ARBA" id="ARBA00022692"/>
    </source>
</evidence>
<dbReference type="InterPro" id="IPR032631">
    <property type="entry name" value="P-type_ATPase_N"/>
</dbReference>
<feature type="binding site" evidence="13">
    <location>
        <position position="688"/>
    </location>
    <ligand>
        <name>ATP</name>
        <dbReference type="ChEBI" id="CHEBI:30616"/>
    </ligand>
</feature>
<dbReference type="GO" id="GO:0000287">
    <property type="term" value="F:magnesium ion binding"/>
    <property type="evidence" value="ECO:0007669"/>
    <property type="project" value="UniProtKB-UniRule"/>
</dbReference>
<feature type="transmembrane region" description="Helical" evidence="15">
    <location>
        <begin position="330"/>
        <end position="349"/>
    </location>
</feature>
<feature type="binding site" evidence="13">
    <location>
        <position position="605"/>
    </location>
    <ligand>
        <name>ATP</name>
        <dbReference type="ChEBI" id="CHEBI:30616"/>
    </ligand>
</feature>
<feature type="binding site" evidence="13">
    <location>
        <position position="719"/>
    </location>
    <ligand>
        <name>ATP</name>
        <dbReference type="ChEBI" id="CHEBI:30616"/>
    </ligand>
</feature>
<keyword evidence="3 15" id="KW-0812">Transmembrane</keyword>
<evidence type="ECO:0000259" key="17">
    <source>
        <dbReference type="Pfam" id="PF16212"/>
    </source>
</evidence>
<gene>
    <name evidence="18" type="ORF">GSPATT00008744001</name>
</gene>
<dbReference type="AlphaFoldDB" id="A0CND5"/>
<feature type="transmembrane region" description="Helical" evidence="15">
    <location>
        <begin position="906"/>
        <end position="923"/>
    </location>
</feature>
<dbReference type="SUPFAM" id="SSF81653">
    <property type="entry name" value="Calcium ATPase, transduction domain A"/>
    <property type="match status" value="1"/>
</dbReference>
<dbReference type="SUPFAM" id="SSF81665">
    <property type="entry name" value="Calcium ATPase, transmembrane domain M"/>
    <property type="match status" value="1"/>
</dbReference>
<feature type="binding site" evidence="14">
    <location>
        <position position="719"/>
    </location>
    <ligand>
        <name>Mg(2+)</name>
        <dbReference type="ChEBI" id="CHEBI:18420"/>
    </ligand>
</feature>
<keyword evidence="4 14" id="KW-0479">Metal-binding</keyword>
<dbReference type="Gene3D" id="2.70.150.10">
    <property type="entry name" value="Calcium-transporting ATPase, cytoplasmic transduction domain A"/>
    <property type="match status" value="1"/>
</dbReference>
<dbReference type="EMBL" id="CT868119">
    <property type="protein sequence ID" value="CAK72302.1"/>
    <property type="molecule type" value="Genomic_DNA"/>
</dbReference>
<dbReference type="GO" id="GO:0005524">
    <property type="term" value="F:ATP binding"/>
    <property type="evidence" value="ECO:0007669"/>
    <property type="project" value="UniProtKB-UniRule"/>
</dbReference>
<comment type="cofactor">
    <cofactor evidence="14">
        <name>Mg(2+)</name>
        <dbReference type="ChEBI" id="CHEBI:18420"/>
    </cofactor>
</comment>
<evidence type="ECO:0000256" key="11">
    <source>
        <dbReference type="ARBA" id="ARBA00034036"/>
    </source>
</evidence>
<dbReference type="GO" id="GO:0016887">
    <property type="term" value="F:ATP hydrolysis activity"/>
    <property type="evidence" value="ECO:0007669"/>
    <property type="project" value="InterPro"/>
</dbReference>
<feature type="binding site" evidence="13">
    <location>
        <position position="474"/>
    </location>
    <ligand>
        <name>ATP</name>
        <dbReference type="ChEBI" id="CHEBI:30616"/>
    </ligand>
</feature>
<dbReference type="EC" id="7.6.2.1" evidence="15"/>
<feature type="binding site" evidence="13">
    <location>
        <position position="718"/>
    </location>
    <ligand>
        <name>ATP</name>
        <dbReference type="ChEBI" id="CHEBI:30616"/>
    </ligand>
</feature>
<feature type="transmembrane region" description="Helical" evidence="15">
    <location>
        <begin position="286"/>
        <end position="310"/>
    </location>
</feature>
<feature type="binding site" evidence="14">
    <location>
        <position position="715"/>
    </location>
    <ligand>
        <name>Mg(2+)</name>
        <dbReference type="ChEBI" id="CHEBI:18420"/>
    </ligand>
</feature>
<dbReference type="PROSITE" id="PS00154">
    <property type="entry name" value="ATPASE_E1_E2"/>
    <property type="match status" value="1"/>
</dbReference>
<feature type="binding site" evidence="13">
    <location>
        <position position="390"/>
    </location>
    <ligand>
        <name>ATP</name>
        <dbReference type="ChEBI" id="CHEBI:30616"/>
    </ligand>
</feature>
<reference evidence="18 19" key="1">
    <citation type="journal article" date="2006" name="Nature">
        <title>Global trends of whole-genome duplications revealed by the ciliate Paramecium tetraurelia.</title>
        <authorList>
            <consortium name="Genoscope"/>
            <person name="Aury J.-M."/>
            <person name="Jaillon O."/>
            <person name="Duret L."/>
            <person name="Noel B."/>
            <person name="Jubin C."/>
            <person name="Porcel B.M."/>
            <person name="Segurens B."/>
            <person name="Daubin V."/>
            <person name="Anthouard V."/>
            <person name="Aiach N."/>
            <person name="Arnaiz O."/>
            <person name="Billaut A."/>
            <person name="Beisson J."/>
            <person name="Blanc I."/>
            <person name="Bouhouche K."/>
            <person name="Camara F."/>
            <person name="Duharcourt S."/>
            <person name="Guigo R."/>
            <person name="Gogendeau D."/>
            <person name="Katinka M."/>
            <person name="Keller A.-M."/>
            <person name="Kissmehl R."/>
            <person name="Klotz C."/>
            <person name="Koll F."/>
            <person name="Le Moue A."/>
            <person name="Lepere C."/>
            <person name="Malinsky S."/>
            <person name="Nowacki M."/>
            <person name="Nowak J.K."/>
            <person name="Plattner H."/>
            <person name="Poulain J."/>
            <person name="Ruiz F."/>
            <person name="Serrano V."/>
            <person name="Zagulski M."/>
            <person name="Dessen P."/>
            <person name="Betermier M."/>
            <person name="Weissenbach J."/>
            <person name="Scarpelli C."/>
            <person name="Schachter V."/>
            <person name="Sperling L."/>
            <person name="Meyer E."/>
            <person name="Cohen J."/>
            <person name="Wincker P."/>
        </authorList>
    </citation>
    <scope>NUCLEOTIDE SEQUENCE [LARGE SCALE GENOMIC DNA]</scope>
    <source>
        <strain evidence="18 19">Stock d4-2</strain>
    </source>
</reference>
<dbReference type="OMA" id="NFIERDC"/>
<feature type="binding site" evidence="14">
    <location>
        <position position="389"/>
    </location>
    <ligand>
        <name>Mg(2+)</name>
        <dbReference type="ChEBI" id="CHEBI:18420"/>
    </ligand>
</feature>
<dbReference type="InterPro" id="IPR018303">
    <property type="entry name" value="ATPase_P-typ_P_site"/>
</dbReference>
<dbReference type="FunCoup" id="A0CND5">
    <property type="interactions" value="18"/>
</dbReference>
<dbReference type="SUPFAM" id="SSF56784">
    <property type="entry name" value="HAD-like"/>
    <property type="match status" value="1"/>
</dbReference>
<evidence type="ECO:0000256" key="1">
    <source>
        <dbReference type="ARBA" id="ARBA00004141"/>
    </source>
</evidence>
<feature type="binding site" evidence="13">
    <location>
        <position position="436"/>
    </location>
    <ligand>
        <name>ATP</name>
        <dbReference type="ChEBI" id="CHEBI:30616"/>
    </ligand>
</feature>
<feature type="binding site" evidence="13">
    <location>
        <position position="604"/>
    </location>
    <ligand>
        <name>ATP</name>
        <dbReference type="ChEBI" id="CHEBI:30616"/>
    </ligand>
</feature>
<dbReference type="KEGG" id="ptm:GSPATT00008744001"/>
<evidence type="ECO:0000313" key="18">
    <source>
        <dbReference type="EMBL" id="CAK72302.1"/>
    </source>
</evidence>
<evidence type="ECO:0000256" key="2">
    <source>
        <dbReference type="ARBA" id="ARBA00008109"/>
    </source>
</evidence>
<feature type="binding site" evidence="13">
    <location>
        <position position="694"/>
    </location>
    <ligand>
        <name>ATP</name>
        <dbReference type="ChEBI" id="CHEBI:30616"/>
    </ligand>
</feature>
<sequence>MKSYFQINESISQTEKIILPDDTPMRNRPNTITTMKTTWLTFLPYAFIKQITQPANIYFIVIGILQIIPVTSYTSGVPVIYGPLSMMISISIIKDAFEEYSRQDSNQCRYKSDQEENNRKSHKYFENSFIECNWKNIYQADIVMVMENESIPCDILILSSSYQGGIAYVETKQIDGETNLKQKYSIYDLQQKYHIENAINYKKDNSVKFVYDQKNPILYKLSGTYQISNSEVNSLNYGNFIERDCILKNTEWIIGLCIYSGMDCKIMLNSSQERTKRSRLEQYMRICIISISISLALFCIMASIYEFLWTNNHLNYSYLGLSKDNVFVDLGLWFSLLSYFIPISLVVNVELVKFGQAKMLESDKVMPNSKSHQSNLIEQLGEINIVFTDKTGTLTKNSMQFRELFAQNEKEALLCLSLCHSVVKSKNKLIGSSPDELAILDYCEQKGYLFQGIDNNNNLTINQTHFHRVMSFDFSSEKKRMTIVVKTGDEYILFCKGADEVLLELIGECKHQQVIHQFAIKGYRTLMLGRKTFKQNEIDIYLAEYLTIQYNYKKDEEMMNKLQKTLESNLEFLGITAVEDLLADDVGQTIQDLKSAGIKVWVLTGDKVETAIAIGYSCNLIDSNDMLQVVTETTVGSIEEVFLHYCNESANIALVISGQALSVMLDNLQLKSMLLKRAFYAKVVIVARVSPKQKQQVVALVKEYLPKAYTLAIGDGANDVSMINEAHVGVGIQGVEGTQAARAADFAIQEFKHLKRLMFYYGVECSRRNALTILYIFFKNQVFITPYFWFGFLNGFSGQYLYDQWLSQLFNTVFASLPQVLYALFDEMHPSSEYLQWSKTSHNLLEDKPDVYVQFRQQPIFTIIKFWLWVFNGMVQGLIIFLVCTFSTENQNMDSGMTMEFFEDGVFIYGIIILLVNLKVLTFTYTNYNFTIFFIVLSILVYWLILILVNDYELSPSFNFYRYLVSPQLYLALALTCMLFLFDLAIERFYDFQIYVRKPESIELV</sequence>
<name>A0CND5_PARTE</name>
<evidence type="ECO:0000256" key="14">
    <source>
        <dbReference type="PIRSR" id="PIRSR606539-3"/>
    </source>
</evidence>
<feature type="transmembrane region" description="Helical" evidence="15">
    <location>
        <begin position="930"/>
        <end position="949"/>
    </location>
</feature>
<dbReference type="PANTHER" id="PTHR24092:SF150">
    <property type="entry name" value="PHOSPHOLIPID-TRANSPORTING ATPASE"/>
    <property type="match status" value="1"/>
</dbReference>
<dbReference type="Pfam" id="PF13246">
    <property type="entry name" value="Cation_ATPase"/>
    <property type="match status" value="1"/>
</dbReference>
<keyword evidence="7 14" id="KW-0460">Magnesium</keyword>
<evidence type="ECO:0000256" key="6">
    <source>
        <dbReference type="ARBA" id="ARBA00022840"/>
    </source>
</evidence>
<evidence type="ECO:0000256" key="10">
    <source>
        <dbReference type="ARBA" id="ARBA00023136"/>
    </source>
</evidence>
<comment type="catalytic activity">
    <reaction evidence="11 15">
        <text>ATP + H2O + phospholipidSide 1 = ADP + phosphate + phospholipidSide 2.</text>
        <dbReference type="EC" id="7.6.2.1"/>
    </reaction>
</comment>
<dbReference type="NCBIfam" id="TIGR01652">
    <property type="entry name" value="ATPase-Plipid"/>
    <property type="match status" value="1"/>
</dbReference>
<comment type="similarity">
    <text evidence="2 15">Belongs to the cation transport ATPase (P-type) (TC 3.A.3) family. Type IV subfamily.</text>
</comment>
<dbReference type="OrthoDB" id="377733at2759"/>
<evidence type="ECO:0000259" key="16">
    <source>
        <dbReference type="Pfam" id="PF16209"/>
    </source>
</evidence>
<evidence type="ECO:0000256" key="4">
    <source>
        <dbReference type="ARBA" id="ARBA00022723"/>
    </source>
</evidence>
<dbReference type="eggNOG" id="KOG0206">
    <property type="taxonomic scope" value="Eukaryota"/>
</dbReference>
<dbReference type="SFLD" id="SFLDF00027">
    <property type="entry name" value="p-type_atpase"/>
    <property type="match status" value="1"/>
</dbReference>
<dbReference type="PANTHER" id="PTHR24092">
    <property type="entry name" value="PROBABLE PHOSPHOLIPID-TRANSPORTING ATPASE"/>
    <property type="match status" value="1"/>
</dbReference>
<dbReference type="InterPro" id="IPR006539">
    <property type="entry name" value="P-type_ATPase_IV"/>
</dbReference>
<evidence type="ECO:0000256" key="8">
    <source>
        <dbReference type="ARBA" id="ARBA00022967"/>
    </source>
</evidence>
<feature type="transmembrane region" description="Helical" evidence="15">
    <location>
        <begin position="969"/>
        <end position="990"/>
    </location>
</feature>
<dbReference type="InterPro" id="IPR008250">
    <property type="entry name" value="ATPase_P-typ_transduc_dom_A_sf"/>
</dbReference>
<dbReference type="GO" id="GO:0005886">
    <property type="term" value="C:plasma membrane"/>
    <property type="evidence" value="ECO:0000318"/>
    <property type="project" value="GO_Central"/>
</dbReference>
<dbReference type="Gene3D" id="3.40.1110.10">
    <property type="entry name" value="Calcium-transporting ATPase, cytoplasmic domain N"/>
    <property type="match status" value="1"/>
</dbReference>
<dbReference type="GeneID" id="5025484"/>
<feature type="transmembrane region" description="Helical" evidence="15">
    <location>
        <begin position="773"/>
        <end position="793"/>
    </location>
</feature>
<dbReference type="InterPro" id="IPR001757">
    <property type="entry name" value="P_typ_ATPase"/>
</dbReference>
<feature type="binding site" evidence="13">
    <location>
        <position position="496"/>
    </location>
    <ligand>
        <name>ATP</name>
        <dbReference type="ChEBI" id="CHEBI:30616"/>
    </ligand>
</feature>
<dbReference type="InterPro" id="IPR023299">
    <property type="entry name" value="ATPase_P-typ_cyto_dom_N"/>
</dbReference>
<protein>
    <recommendedName>
        <fullName evidence="15">Phospholipid-transporting ATPase</fullName>
        <ecNumber evidence="15">7.6.2.1</ecNumber>
    </recommendedName>
</protein>
<dbReference type="InParanoid" id="A0CND5"/>
<dbReference type="SFLD" id="SFLDS00003">
    <property type="entry name" value="Haloacid_Dehalogenase"/>
    <property type="match status" value="1"/>
</dbReference>
<dbReference type="Pfam" id="PF16212">
    <property type="entry name" value="PhoLip_ATPase_C"/>
    <property type="match status" value="1"/>
</dbReference>
<dbReference type="SFLD" id="SFLDG00002">
    <property type="entry name" value="C1.7:_P-type_atpase_like"/>
    <property type="match status" value="1"/>
</dbReference>
<keyword evidence="9 15" id="KW-1133">Transmembrane helix</keyword>
<dbReference type="Gene3D" id="3.40.50.1000">
    <property type="entry name" value="HAD superfamily/HAD-like"/>
    <property type="match status" value="1"/>
</dbReference>
<evidence type="ECO:0000256" key="7">
    <source>
        <dbReference type="ARBA" id="ARBA00022842"/>
    </source>
</evidence>
<dbReference type="PRINTS" id="PR00119">
    <property type="entry name" value="CATATPASE"/>
</dbReference>
<dbReference type="InterPro" id="IPR036412">
    <property type="entry name" value="HAD-like_sf"/>
</dbReference>
<dbReference type="InterPro" id="IPR044492">
    <property type="entry name" value="P_typ_ATPase_HD_dom"/>
</dbReference>
<dbReference type="Proteomes" id="UP000000600">
    <property type="component" value="Unassembled WGS sequence"/>
</dbReference>
<feature type="active site" description="4-aspartylphosphate intermediate" evidence="12">
    <location>
        <position position="389"/>
    </location>
</feature>
<feature type="domain" description="P-type ATPase C-terminal" evidence="17">
    <location>
        <begin position="741"/>
        <end position="987"/>
    </location>
</feature>
<comment type="subcellular location">
    <subcellularLocation>
        <location evidence="1 15">Membrane</location>
        <topology evidence="1 15">Multi-pass membrane protein</topology>
    </subcellularLocation>
</comment>
<keyword evidence="10 15" id="KW-0472">Membrane</keyword>
<dbReference type="STRING" id="5888.A0CND5"/>
<keyword evidence="5 13" id="KW-0547">Nucleotide-binding</keyword>
<feature type="transmembrane region" description="Helical" evidence="15">
    <location>
        <begin position="805"/>
        <end position="825"/>
    </location>
</feature>